<protein>
    <submittedName>
        <fullName evidence="2">Uncharacterized protein</fullName>
    </submittedName>
</protein>
<dbReference type="AlphaFoldDB" id="A0A1G7PW09"/>
<reference evidence="2 3" key="1">
    <citation type="submission" date="2016-10" db="EMBL/GenBank/DDBJ databases">
        <authorList>
            <person name="de Groot N.N."/>
        </authorList>
    </citation>
    <scope>NUCLEOTIDE SEQUENCE [LARGE SCALE GENOMIC DNA]</scope>
    <source>
        <strain evidence="2 3">CGMCC 4.3143</strain>
    </source>
</reference>
<dbReference type="EMBL" id="FNBE01000007">
    <property type="protein sequence ID" value="SDF90507.1"/>
    <property type="molecule type" value="Genomic_DNA"/>
</dbReference>
<dbReference type="SUPFAM" id="SSF56281">
    <property type="entry name" value="Metallo-hydrolase/oxidoreductase"/>
    <property type="match status" value="1"/>
</dbReference>
<dbReference type="RefSeq" id="WP_245707470.1">
    <property type="nucleotide sequence ID" value="NZ_FNBE01000007.1"/>
</dbReference>
<evidence type="ECO:0000313" key="3">
    <source>
        <dbReference type="Proteomes" id="UP000198967"/>
    </source>
</evidence>
<dbReference type="Proteomes" id="UP000198967">
    <property type="component" value="Unassembled WGS sequence"/>
</dbReference>
<evidence type="ECO:0000256" key="1">
    <source>
        <dbReference type="SAM" id="MobiDB-lite"/>
    </source>
</evidence>
<dbReference type="STRING" id="366584.SAMN05216377_107258"/>
<keyword evidence="3" id="KW-1185">Reference proteome</keyword>
<name>A0A1G7PW09_PSEOR</name>
<gene>
    <name evidence="2" type="ORF">SAMN05216377_107258</name>
</gene>
<evidence type="ECO:0000313" key="2">
    <source>
        <dbReference type="EMBL" id="SDF90507.1"/>
    </source>
</evidence>
<feature type="region of interest" description="Disordered" evidence="1">
    <location>
        <begin position="81"/>
        <end position="102"/>
    </location>
</feature>
<dbReference type="InterPro" id="IPR036866">
    <property type="entry name" value="RibonucZ/Hydroxyglut_hydro"/>
</dbReference>
<accession>A0A1G7PW09</accession>
<sequence length="102" mass="10879">MSAVDGPIRAELTFIGTATTLLRLGEFTVLTDPNLLRRGERVHLGYGLTSRRRTSPARTLDALPDLDTVLLSHLHGTTSTDGLGRVCPGTCRSSPPRTPAGV</sequence>
<dbReference type="Gene3D" id="3.60.15.10">
    <property type="entry name" value="Ribonuclease Z/Hydroxyacylglutathione hydrolase-like"/>
    <property type="match status" value="1"/>
</dbReference>
<proteinExistence type="predicted"/>
<organism evidence="2 3">
    <name type="scientific">Pseudonocardia oroxyli</name>
    <dbReference type="NCBI Taxonomy" id="366584"/>
    <lineage>
        <taxon>Bacteria</taxon>
        <taxon>Bacillati</taxon>
        <taxon>Actinomycetota</taxon>
        <taxon>Actinomycetes</taxon>
        <taxon>Pseudonocardiales</taxon>
        <taxon>Pseudonocardiaceae</taxon>
        <taxon>Pseudonocardia</taxon>
    </lineage>
</organism>